<dbReference type="Gene3D" id="1.20.5.1700">
    <property type="match status" value="1"/>
</dbReference>
<reference evidence="1 2" key="2">
    <citation type="journal article" date="2014" name="Emerg. Microbes Infect.">
        <title>Potential impact on kidney infection: a whole-genome analysis of Leptospira santarosai serovar Shermani.</title>
        <authorList>
            <person name="Chou L.F."/>
            <person name="Chen T.W."/>
            <person name="Ko Y.C."/>
            <person name="Pan M.J."/>
            <person name="Tian Y.C."/>
            <person name="Chiu C.H."/>
            <person name="Tang P."/>
            <person name="Hung C.C."/>
            <person name="Yang C.W."/>
        </authorList>
    </citation>
    <scope>NUCLEOTIDE SEQUENCE</scope>
    <source>
        <strain evidence="1 2">LT 821</strain>
    </source>
</reference>
<dbReference type="KEGG" id="lst:LSS_06395"/>
<dbReference type="NCBIfam" id="NF047472">
    <property type="entry name" value="LA_3696_Nterm"/>
    <property type="match status" value="1"/>
</dbReference>
<evidence type="ECO:0008006" key="3">
    <source>
        <dbReference type="Google" id="ProtNLM"/>
    </source>
</evidence>
<dbReference type="EMBL" id="CP006694">
    <property type="protein sequence ID" value="EKT87719.2"/>
    <property type="molecule type" value="Genomic_DNA"/>
</dbReference>
<proteinExistence type="predicted"/>
<evidence type="ECO:0000313" key="2">
    <source>
        <dbReference type="Proteomes" id="UP000035800"/>
    </source>
</evidence>
<dbReference type="AlphaFoldDB" id="K8Y2L3"/>
<dbReference type="Proteomes" id="UP000035800">
    <property type="component" value="Chromosome I"/>
</dbReference>
<accession>K8Y2L3</accession>
<name>K8Y2L3_9LEPT</name>
<reference evidence="1 2" key="1">
    <citation type="journal article" date="2012" name="Gene">
        <title>Sequence of Leptospira santarosai serovar Shermani genome and prediction of virulence-associated genes.</title>
        <authorList>
            <person name="Chou L.F."/>
            <person name="Chen Y.T."/>
            <person name="Lu C.W."/>
            <person name="Ko Y.C."/>
            <person name="Tang C.Y."/>
            <person name="Pan M.J."/>
            <person name="Tian Y.C."/>
            <person name="Chiu C.H."/>
            <person name="Hung C.C."/>
            <person name="Yang C.W."/>
        </authorList>
    </citation>
    <scope>NUCLEOTIDE SEQUENCE [LARGE SCALE GENOMIC DNA]</scope>
    <source>
        <strain evidence="1">LT 821</strain>
    </source>
</reference>
<gene>
    <name evidence="1" type="ORF">LSS_06395</name>
</gene>
<evidence type="ECO:0000313" key="1">
    <source>
        <dbReference type="EMBL" id="EKT87719.2"/>
    </source>
</evidence>
<sequence>MSMPALIQKVPRKLGELLGPEGTVEFVDFLNHSFGQSHSNTIEFATDRFERRLSEEGNKLRLEMSELRTEFRSEFSKLRSEFSDLKVDFAEHRADIKSEISEIHKAISIQTKWILATVLGSIGAFAVIIKF</sequence>
<organism evidence="1 2">
    <name type="scientific">Leptospira santarosai serovar Shermani str. LT 821</name>
    <dbReference type="NCBI Taxonomy" id="758847"/>
    <lineage>
        <taxon>Bacteria</taxon>
        <taxon>Pseudomonadati</taxon>
        <taxon>Spirochaetota</taxon>
        <taxon>Spirochaetia</taxon>
        <taxon>Leptospirales</taxon>
        <taxon>Leptospiraceae</taxon>
        <taxon>Leptospira</taxon>
    </lineage>
</organism>
<protein>
    <recommendedName>
        <fullName evidence="3">DUF1640 domain-containing protein</fullName>
    </recommendedName>
</protein>